<gene>
    <name evidence="4" type="ORF">DQ384_13435</name>
</gene>
<sequence>MSTYGDHLGSHGEHRRPKPAGASDRARDANGDVGDARNAATGRKAGAGGWFGRRVDRDRNLGLRLTLATGAVFLFLVPFTLLAVLVHTSFGPLNDLDEGVARDLHTYAMAHPGWVTFLQAWTDVFSPGVWRVLVGLAVVWLLLRRAPRLALWAATTITVGGLLGLALKGLTARARPHLPDPVALAPGSSFPSGHALNATLGAGVLVLLLLPLLKGRWRTVAWAVAAVIALGVAYTRVALGVHWVSDVVAGVVLGVAVIAATTAAFETWRRDIGRRPSEPLREGVEPEAKQEIFPKGHQDGHGG</sequence>
<dbReference type="InterPro" id="IPR000326">
    <property type="entry name" value="PAP2/HPO"/>
</dbReference>
<dbReference type="InterPro" id="IPR036938">
    <property type="entry name" value="PAP2/HPO_sf"/>
</dbReference>
<feature type="domain" description="Phosphatidic acid phosphatase type 2/haloperoxidase" evidence="3">
    <location>
        <begin position="146"/>
        <end position="262"/>
    </location>
</feature>
<evidence type="ECO:0000313" key="4">
    <source>
        <dbReference type="EMBL" id="RCG30951.1"/>
    </source>
</evidence>
<evidence type="ECO:0000256" key="2">
    <source>
        <dbReference type="SAM" id="Phobius"/>
    </source>
</evidence>
<dbReference type="Gene3D" id="1.20.144.10">
    <property type="entry name" value="Phosphatidic acid phosphatase type 2/haloperoxidase"/>
    <property type="match status" value="1"/>
</dbReference>
<dbReference type="SMART" id="SM00014">
    <property type="entry name" value="acidPPc"/>
    <property type="match status" value="1"/>
</dbReference>
<comment type="caution">
    <text evidence="4">The sequence shown here is derived from an EMBL/GenBank/DDBJ whole genome shotgun (WGS) entry which is preliminary data.</text>
</comment>
<evidence type="ECO:0000259" key="3">
    <source>
        <dbReference type="SMART" id="SM00014"/>
    </source>
</evidence>
<keyword evidence="2" id="KW-1133">Transmembrane helix</keyword>
<name>A0A367FL28_9ACTN</name>
<protein>
    <submittedName>
        <fullName evidence="4">Phosphatase PAP2 family protein</fullName>
    </submittedName>
</protein>
<keyword evidence="2" id="KW-0812">Transmembrane</keyword>
<feature type="transmembrane region" description="Helical" evidence="2">
    <location>
        <begin position="124"/>
        <end position="143"/>
    </location>
</feature>
<dbReference type="Pfam" id="PF01569">
    <property type="entry name" value="PAP2"/>
    <property type="match status" value="1"/>
</dbReference>
<reference evidence="4 5" key="1">
    <citation type="submission" date="2018-06" db="EMBL/GenBank/DDBJ databases">
        <title>Sphaerisporangium craniellae sp. nov., isolated from a marine sponge in the South China Sea.</title>
        <authorList>
            <person name="Li L."/>
        </authorList>
    </citation>
    <scope>NUCLEOTIDE SEQUENCE [LARGE SCALE GENOMIC DNA]</scope>
    <source>
        <strain evidence="4 5">CCTCC AA 208026</strain>
    </source>
</reference>
<proteinExistence type="predicted"/>
<feature type="transmembrane region" description="Helical" evidence="2">
    <location>
        <begin position="150"/>
        <end position="174"/>
    </location>
</feature>
<dbReference type="PANTHER" id="PTHR14969:SF13">
    <property type="entry name" value="AT30094P"/>
    <property type="match status" value="1"/>
</dbReference>
<feature type="region of interest" description="Disordered" evidence="1">
    <location>
        <begin position="1"/>
        <end position="41"/>
    </location>
</feature>
<feature type="region of interest" description="Disordered" evidence="1">
    <location>
        <begin position="276"/>
        <end position="303"/>
    </location>
</feature>
<keyword evidence="2" id="KW-0472">Membrane</keyword>
<accession>A0A367FL28</accession>
<dbReference type="AlphaFoldDB" id="A0A367FL28"/>
<keyword evidence="5" id="KW-1185">Reference proteome</keyword>
<feature type="transmembrane region" description="Helical" evidence="2">
    <location>
        <begin position="220"/>
        <end position="241"/>
    </location>
</feature>
<dbReference type="SUPFAM" id="SSF48317">
    <property type="entry name" value="Acid phosphatase/Vanadium-dependent haloperoxidase"/>
    <property type="match status" value="1"/>
</dbReference>
<evidence type="ECO:0000313" key="5">
    <source>
        <dbReference type="Proteomes" id="UP000253094"/>
    </source>
</evidence>
<dbReference type="Proteomes" id="UP000253094">
    <property type="component" value="Unassembled WGS sequence"/>
</dbReference>
<dbReference type="OrthoDB" id="5289372at2"/>
<dbReference type="EMBL" id="QOIL01000006">
    <property type="protein sequence ID" value="RCG30951.1"/>
    <property type="molecule type" value="Genomic_DNA"/>
</dbReference>
<organism evidence="4 5">
    <name type="scientific">Sphaerisporangium album</name>
    <dbReference type="NCBI Taxonomy" id="509200"/>
    <lineage>
        <taxon>Bacteria</taxon>
        <taxon>Bacillati</taxon>
        <taxon>Actinomycetota</taxon>
        <taxon>Actinomycetes</taxon>
        <taxon>Streptosporangiales</taxon>
        <taxon>Streptosporangiaceae</taxon>
        <taxon>Sphaerisporangium</taxon>
    </lineage>
</organism>
<feature type="transmembrane region" description="Helical" evidence="2">
    <location>
        <begin position="247"/>
        <end position="265"/>
    </location>
</feature>
<feature type="transmembrane region" description="Helical" evidence="2">
    <location>
        <begin position="61"/>
        <end position="86"/>
    </location>
</feature>
<evidence type="ECO:0000256" key="1">
    <source>
        <dbReference type="SAM" id="MobiDB-lite"/>
    </source>
</evidence>
<dbReference type="PANTHER" id="PTHR14969">
    <property type="entry name" value="SPHINGOSINE-1-PHOSPHATE PHOSPHOHYDROLASE"/>
    <property type="match status" value="1"/>
</dbReference>
<feature type="transmembrane region" description="Helical" evidence="2">
    <location>
        <begin position="194"/>
        <end position="213"/>
    </location>
</feature>